<dbReference type="Proteomes" id="UP001139384">
    <property type="component" value="Unassembled WGS sequence"/>
</dbReference>
<accession>A0A9X1TPP8</accession>
<gene>
    <name evidence="2" type="ORF">L0P92_40740</name>
</gene>
<evidence type="ECO:0000313" key="2">
    <source>
        <dbReference type="EMBL" id="MCF1599831.1"/>
    </source>
</evidence>
<protein>
    <recommendedName>
        <fullName evidence="4">AG2 protein</fullName>
    </recommendedName>
</protein>
<evidence type="ECO:0008006" key="4">
    <source>
        <dbReference type="Google" id="ProtNLM"/>
    </source>
</evidence>
<evidence type="ECO:0000256" key="1">
    <source>
        <dbReference type="SAM" id="MobiDB-lite"/>
    </source>
</evidence>
<sequence length="751" mass="81808">MSITYAQLDHLNLSRLNHAITAWNEVVRKMKEVDESHRPKAQKPFEAAGWTTTGAGPDTAAMAHKQIKDAGHEADSALKQARAIEKVLTETRDSLKAQQKRLHDYVQETTAGGKVRISDQGRVTFTDSVVDDPDLQGQPGFGQAVAAEQRRIDEIEGEIRKILQTVTEVDDSAAAALRYNVGNDKNGFNEHATGNTEKAEDRYDSARAVQLAQKGEGMSNSELKEFNSLLKEHKKDPEFSERFATRMGGRGTLEFWEGMGLHDKPAPEGARKELLEQTRSQLGATLGTATQSDSKAMQDWKNDVIADGPYALDHDLHKPRGFQVMSDLMNSGRYDDAFLKDYGKALISYEKDAIKNGDSLSDEYLGKVIPGSGLDGGDIDLTNDWGTDPMTGYMNALGHNHEASTEFFKDKKNFDYVVGGEGAKGARVWPEDAYPQYDSGKSRGYDALGHALESATTGSDYGAAKPELHRGEDERAVMQRVMERYGNPETELMDKQTGISDSMGRIGAAYIDDINYAMSGLDGSDPSQRGMEELFGAKDENRIEPVTAQQFVRELGNNETSHGIMSQAQQAFTTSRIHAHEGTPEAYRAAEWGMFMHGALDEARAEQIGREYREGDEAYNQELAKAAAWKQAGVSVAVGGATTGVEAAATILAPQAAPIIIPIAEAAGTAVETGLGNEISDSLKASERNSSGKAINDIDEFDYAAKRLARSGIDNYMNSHGVEGPPRDARNTALDAAYARGGEKTDTDNSR</sequence>
<name>A0A9X1TPP8_STRM4</name>
<dbReference type="RefSeq" id="WP_234768181.1">
    <property type="nucleotide sequence ID" value="NZ_JAKEIP010000361.1"/>
</dbReference>
<dbReference type="EMBL" id="JAKEIP010000361">
    <property type="protein sequence ID" value="MCF1599831.1"/>
    <property type="molecule type" value="Genomic_DNA"/>
</dbReference>
<feature type="region of interest" description="Disordered" evidence="1">
    <location>
        <begin position="716"/>
        <end position="751"/>
    </location>
</feature>
<evidence type="ECO:0000313" key="3">
    <source>
        <dbReference type="Proteomes" id="UP001139384"/>
    </source>
</evidence>
<comment type="caution">
    <text evidence="2">The sequence shown here is derived from an EMBL/GenBank/DDBJ whole genome shotgun (WGS) entry which is preliminary data.</text>
</comment>
<reference evidence="2" key="1">
    <citation type="submission" date="2022-01" db="EMBL/GenBank/DDBJ databases">
        <title>Draft Genome Sequences of Seven Type Strains of the Genus Streptomyces.</title>
        <authorList>
            <person name="Aziz S."/>
            <person name="Coretto E."/>
            <person name="Chronakova A."/>
            <person name="Sproer C."/>
            <person name="Huber K."/>
            <person name="Nouioui I."/>
            <person name="Gross H."/>
        </authorList>
    </citation>
    <scope>NUCLEOTIDE SEQUENCE</scope>
    <source>
        <strain evidence="2">DSM 103493</strain>
    </source>
</reference>
<dbReference type="AlphaFoldDB" id="A0A9X1TPP8"/>
<organism evidence="2 3">
    <name type="scientific">Streptomyces muensis</name>
    <dbReference type="NCBI Taxonomy" id="1077944"/>
    <lineage>
        <taxon>Bacteria</taxon>
        <taxon>Bacillati</taxon>
        <taxon>Actinomycetota</taxon>
        <taxon>Actinomycetes</taxon>
        <taxon>Kitasatosporales</taxon>
        <taxon>Streptomycetaceae</taxon>
        <taxon>Streptomyces</taxon>
    </lineage>
</organism>
<keyword evidence="3" id="KW-1185">Reference proteome</keyword>
<feature type="compositionally biased region" description="Basic and acidic residues" evidence="1">
    <location>
        <begin position="741"/>
        <end position="751"/>
    </location>
</feature>
<proteinExistence type="predicted"/>